<feature type="transmembrane region" description="Helical" evidence="8">
    <location>
        <begin position="21"/>
        <end position="42"/>
    </location>
</feature>
<evidence type="ECO:0000256" key="5">
    <source>
        <dbReference type="ARBA" id="ARBA00022989"/>
    </source>
</evidence>
<dbReference type="InterPro" id="IPR006665">
    <property type="entry name" value="OmpA-like"/>
</dbReference>
<dbReference type="AlphaFoldDB" id="A0A0C2VBN0"/>
<evidence type="ECO:0000256" key="8">
    <source>
        <dbReference type="SAM" id="Phobius"/>
    </source>
</evidence>
<keyword evidence="3" id="KW-1003">Cell membrane</keyword>
<accession>A0A0C2VBN0</accession>
<dbReference type="Proteomes" id="UP000031972">
    <property type="component" value="Unassembled WGS sequence"/>
</dbReference>
<evidence type="ECO:0000256" key="1">
    <source>
        <dbReference type="ARBA" id="ARBA00004162"/>
    </source>
</evidence>
<protein>
    <recommendedName>
        <fullName evidence="9">OmpA-like domain-containing protein</fullName>
    </recommendedName>
</protein>
<reference evidence="10 11" key="1">
    <citation type="submission" date="2015-01" db="EMBL/GenBank/DDBJ databases">
        <title>Jeotgalibacillus campisalis genome sequencing.</title>
        <authorList>
            <person name="Goh K.M."/>
            <person name="Chan K.-G."/>
            <person name="Yaakop A.S."/>
            <person name="Ee R."/>
            <person name="Gan H.M."/>
            <person name="Chan C.S."/>
        </authorList>
    </citation>
    <scope>NUCLEOTIDE SEQUENCE [LARGE SCALE GENOMIC DNA]</scope>
    <source>
        <strain evidence="10 11">SF-57</strain>
    </source>
</reference>
<keyword evidence="11" id="KW-1185">Reference proteome</keyword>
<evidence type="ECO:0000256" key="3">
    <source>
        <dbReference type="ARBA" id="ARBA00022475"/>
    </source>
</evidence>
<comment type="subcellular location">
    <subcellularLocation>
        <location evidence="1">Cell membrane</location>
        <topology evidence="1">Single-pass membrane protein</topology>
    </subcellularLocation>
</comment>
<dbReference type="PANTHER" id="PTHR30329:SF16">
    <property type="entry name" value="CHEMOTAXIS MOTB PROTEIN"/>
    <property type="match status" value="1"/>
</dbReference>
<evidence type="ECO:0000256" key="4">
    <source>
        <dbReference type="ARBA" id="ARBA00022692"/>
    </source>
</evidence>
<dbReference type="PROSITE" id="PS51123">
    <property type="entry name" value="OMPA_2"/>
    <property type="match status" value="1"/>
</dbReference>
<dbReference type="InterPro" id="IPR036737">
    <property type="entry name" value="OmpA-like_sf"/>
</dbReference>
<evidence type="ECO:0000256" key="6">
    <source>
        <dbReference type="ARBA" id="ARBA00023136"/>
    </source>
</evidence>
<evidence type="ECO:0000256" key="2">
    <source>
        <dbReference type="ARBA" id="ARBA00008914"/>
    </source>
</evidence>
<proteinExistence type="inferred from homology"/>
<dbReference type="CDD" id="cd07185">
    <property type="entry name" value="OmpA_C-like"/>
    <property type="match status" value="1"/>
</dbReference>
<organism evidence="10 11">
    <name type="scientific">Jeotgalibacillus campisalis</name>
    <dbReference type="NCBI Taxonomy" id="220754"/>
    <lineage>
        <taxon>Bacteria</taxon>
        <taxon>Bacillati</taxon>
        <taxon>Bacillota</taxon>
        <taxon>Bacilli</taxon>
        <taxon>Bacillales</taxon>
        <taxon>Caryophanaceae</taxon>
        <taxon>Jeotgalibacillus</taxon>
    </lineage>
</organism>
<dbReference type="InterPro" id="IPR025713">
    <property type="entry name" value="MotB-like_N_dom"/>
</dbReference>
<keyword evidence="6 7" id="KW-0472">Membrane</keyword>
<dbReference type="Pfam" id="PF00691">
    <property type="entry name" value="OmpA"/>
    <property type="match status" value="1"/>
</dbReference>
<dbReference type="OrthoDB" id="9815217at2"/>
<dbReference type="PANTHER" id="PTHR30329">
    <property type="entry name" value="STATOR ELEMENT OF FLAGELLAR MOTOR COMPLEX"/>
    <property type="match status" value="1"/>
</dbReference>
<evidence type="ECO:0000313" key="10">
    <source>
        <dbReference type="EMBL" id="KIL46357.1"/>
    </source>
</evidence>
<dbReference type="SUPFAM" id="SSF103088">
    <property type="entry name" value="OmpA-like"/>
    <property type="match status" value="1"/>
</dbReference>
<name>A0A0C2VBN0_9BACL</name>
<dbReference type="EMBL" id="JXRR01000017">
    <property type="protein sequence ID" value="KIL46357.1"/>
    <property type="molecule type" value="Genomic_DNA"/>
</dbReference>
<dbReference type="InterPro" id="IPR050330">
    <property type="entry name" value="Bact_OuterMem_StrucFunc"/>
</dbReference>
<dbReference type="Gene3D" id="3.30.1330.60">
    <property type="entry name" value="OmpA-like domain"/>
    <property type="match status" value="1"/>
</dbReference>
<dbReference type="Pfam" id="PF13677">
    <property type="entry name" value="MotB_plug"/>
    <property type="match status" value="1"/>
</dbReference>
<dbReference type="NCBIfam" id="NF005382">
    <property type="entry name" value="PRK06925.1"/>
    <property type="match status" value="1"/>
</dbReference>
<comment type="caution">
    <text evidence="10">The sequence shown here is derived from an EMBL/GenBank/DDBJ whole genome shotgun (WGS) entry which is preliminary data.</text>
</comment>
<dbReference type="GO" id="GO:0005886">
    <property type="term" value="C:plasma membrane"/>
    <property type="evidence" value="ECO:0007669"/>
    <property type="project" value="UniProtKB-SubCell"/>
</dbReference>
<feature type="domain" description="OmpA-like" evidence="9">
    <location>
        <begin position="112"/>
        <end position="233"/>
    </location>
</feature>
<gene>
    <name evidence="10" type="ORF">KR50_30320</name>
</gene>
<evidence type="ECO:0000313" key="11">
    <source>
        <dbReference type="Proteomes" id="UP000031972"/>
    </source>
</evidence>
<evidence type="ECO:0000256" key="7">
    <source>
        <dbReference type="PROSITE-ProRule" id="PRU00473"/>
    </source>
</evidence>
<dbReference type="RefSeq" id="WP_041060157.1">
    <property type="nucleotide sequence ID" value="NZ_JXRR01000017.1"/>
</dbReference>
<evidence type="ECO:0000259" key="9">
    <source>
        <dbReference type="PROSITE" id="PS51123"/>
    </source>
</evidence>
<keyword evidence="4 8" id="KW-0812">Transmembrane</keyword>
<dbReference type="PATRIC" id="fig|220754.4.peg.3045"/>
<keyword evidence="5 8" id="KW-1133">Transmembrane helix</keyword>
<comment type="similarity">
    <text evidence="2">Belongs to the MotB family.</text>
</comment>
<sequence length="239" mass="27384">MTKRKRSIIRVEDRSSDTPKWMITYADFIMLILVFFILLFSISQMDEAKFDAIAQSFREEGVFDSSPSISPFEDPIDGTEQNDEQLDNLMLQIQQYLEKENLQDTVVASRTDRGVVIVLQEQVIFNSGEAGVLPQAHPVLDRVGELLEGIPNFVRVEGHTDNRPIQTAQYPSNWELSTARSSSVLRYMLETRELESERFAAVGYGDTRPEVANDGPANWTLNRRVEIVILNRFYEEESE</sequence>